<dbReference type="CDD" id="cd02042">
    <property type="entry name" value="ParAB_family"/>
    <property type="match status" value="1"/>
</dbReference>
<dbReference type="KEGG" id="vdi:Vdis_0657"/>
<dbReference type="OrthoDB" id="34582at2157"/>
<reference evidence="3" key="2">
    <citation type="journal article" date="2010" name="Stand. Genomic Sci.">
        <title>Complete genome sequence of Vulcanisaeta distributa type strain (IC-017T).</title>
        <authorList>
            <person name="Mavromatis K."/>
            <person name="Sikorski J."/>
            <person name="Pabst E."/>
            <person name="Teshima H."/>
            <person name="Lapidus A."/>
            <person name="Lucas S."/>
            <person name="Nolan M."/>
            <person name="Glavina Del Rio T."/>
            <person name="Cheng J."/>
            <person name="Bruce D."/>
            <person name="Goodwin L."/>
            <person name="Pitluck S."/>
            <person name="Liolios K."/>
            <person name="Ivanova N."/>
            <person name="Mikhailova N."/>
            <person name="Pati A."/>
            <person name="Chen A."/>
            <person name="Palaniappan K."/>
            <person name="Land M."/>
            <person name="Hauser L."/>
            <person name="Chang Y."/>
            <person name="Jeffries C."/>
            <person name="Rohde M."/>
            <person name="Spring S."/>
            <person name="Goker M."/>
            <person name="Wirth R."/>
            <person name="Woyke T."/>
            <person name="Bristow J."/>
            <person name="Eisen J."/>
            <person name="Markowitz V."/>
            <person name="Hugenholtz P."/>
            <person name="Klenk H."/>
            <person name="Kyrpides N."/>
        </authorList>
    </citation>
    <scope>NUCLEOTIDE SEQUENCE [LARGE SCALE GENOMIC DNA]</scope>
    <source>
        <strain evidence="3">DSM 14429 / JCM 11212 / NBRC 100878 / IC-017</strain>
    </source>
</reference>
<gene>
    <name evidence="2" type="ordered locus">Vdis_0657</name>
</gene>
<dbReference type="EMBL" id="CP002100">
    <property type="protein sequence ID" value="ADN50052.1"/>
    <property type="molecule type" value="Genomic_DNA"/>
</dbReference>
<dbReference type="GeneID" id="9751580"/>
<feature type="domain" description="CobQ/CobB/MinD/ParA nucleotide binding" evidence="1">
    <location>
        <begin position="5"/>
        <end position="168"/>
    </location>
</feature>
<evidence type="ECO:0000259" key="1">
    <source>
        <dbReference type="Pfam" id="PF01656"/>
    </source>
</evidence>
<dbReference type="STRING" id="572478.Vdis_0657"/>
<dbReference type="Proteomes" id="UP000006681">
    <property type="component" value="Chromosome"/>
</dbReference>
<dbReference type="Gene3D" id="3.40.50.300">
    <property type="entry name" value="P-loop containing nucleotide triphosphate hydrolases"/>
    <property type="match status" value="1"/>
</dbReference>
<evidence type="ECO:0000313" key="3">
    <source>
        <dbReference type="Proteomes" id="UP000006681"/>
    </source>
</evidence>
<organism evidence="2 3">
    <name type="scientific">Vulcanisaeta distributa (strain DSM 14429 / JCM 11212 / NBRC 100878 / IC-017)</name>
    <dbReference type="NCBI Taxonomy" id="572478"/>
    <lineage>
        <taxon>Archaea</taxon>
        <taxon>Thermoproteota</taxon>
        <taxon>Thermoprotei</taxon>
        <taxon>Thermoproteales</taxon>
        <taxon>Thermoproteaceae</taxon>
        <taxon>Vulcanisaeta</taxon>
    </lineage>
</organism>
<name>E1QVC5_VULDI</name>
<dbReference type="HOGENOM" id="CLU_1072080_0_0_2"/>
<accession>E1QVC5</accession>
<dbReference type="Pfam" id="PF01656">
    <property type="entry name" value="CbiA"/>
    <property type="match status" value="1"/>
</dbReference>
<dbReference type="SUPFAM" id="SSF52540">
    <property type="entry name" value="P-loop containing nucleoside triphosphate hydrolases"/>
    <property type="match status" value="1"/>
</dbReference>
<dbReference type="PANTHER" id="PTHR13696:SF52">
    <property type="entry name" value="PARA FAMILY PROTEIN CT_582"/>
    <property type="match status" value="1"/>
</dbReference>
<dbReference type="PANTHER" id="PTHR13696">
    <property type="entry name" value="P-LOOP CONTAINING NUCLEOSIDE TRIPHOSPHATE HYDROLASE"/>
    <property type="match status" value="1"/>
</dbReference>
<dbReference type="InterPro" id="IPR027417">
    <property type="entry name" value="P-loop_NTPase"/>
</dbReference>
<evidence type="ECO:0000313" key="2">
    <source>
        <dbReference type="EMBL" id="ADN50052.1"/>
    </source>
</evidence>
<dbReference type="InterPro" id="IPR002586">
    <property type="entry name" value="CobQ/CobB/MinD/ParA_Nub-bd_dom"/>
</dbReference>
<dbReference type="InterPro" id="IPR050678">
    <property type="entry name" value="DNA_Partitioning_ATPase"/>
</dbReference>
<dbReference type="AlphaFoldDB" id="E1QVC5"/>
<dbReference type="eggNOG" id="arCOG00586">
    <property type="taxonomic scope" value="Archaea"/>
</dbReference>
<sequence length="259" mass="27197">MLTVLFLSQKGGVGKTLIITSLATALAMRGYRTWLIDLDPNATASKVLGVNNPGSVNGALTYIMGVTKTVKVSTAFIEDGVVGNIKVIPPGASPITNPYSALPSTAVLSSRVSSLIKGIGNYRVKPNFILIDTPALSPALNPGLITSLVGSADVITLVATDEPGGMGWLGSMLEYASAVVPGREGVVVLNKLSSIRGNLDIGVKNVVKILRNPAIEAAWRLGSIPYLVKDPGLGQFRRAIDELAALLERLNAERVWVSP</sequence>
<proteinExistence type="predicted"/>
<protein>
    <submittedName>
        <fullName evidence="2">ATPase involved in chromosome partitioning</fullName>
    </submittedName>
</protein>
<keyword evidence="3" id="KW-1185">Reference proteome</keyword>
<reference evidence="2 3" key="1">
    <citation type="journal article" date="2010" name="Stand. Genomic Sci.">
        <title>Complete genome sequence of Vulcanisaeta distributa type strain (IC-017).</title>
        <authorList>
            <person name="Mavromatis K."/>
            <person name="Sikorski J."/>
            <person name="Pabst E."/>
            <person name="Teshima H."/>
            <person name="Lapidus A."/>
            <person name="Lucas S."/>
            <person name="Nolan M."/>
            <person name="Glavina Del Rio T."/>
            <person name="Cheng J.F."/>
            <person name="Bruce D."/>
            <person name="Goodwin L."/>
            <person name="Pitluck S."/>
            <person name="Liolios K."/>
            <person name="Ivanova N."/>
            <person name="Mikhailova N."/>
            <person name="Pati A."/>
            <person name="Chen A."/>
            <person name="Palaniappan K."/>
            <person name="Land M."/>
            <person name="Hauser L."/>
            <person name="Chang Y.J."/>
            <person name="Jeffries C.D."/>
            <person name="Rohde M."/>
            <person name="Spring S."/>
            <person name="Goker M."/>
            <person name="Wirth R."/>
            <person name="Woyke T."/>
            <person name="Bristow J."/>
            <person name="Eisen J.A."/>
            <person name="Markowitz V."/>
            <person name="Hugenholtz P."/>
            <person name="Klenk H.P."/>
            <person name="Kyrpides N.C."/>
        </authorList>
    </citation>
    <scope>NUCLEOTIDE SEQUENCE [LARGE SCALE GENOMIC DNA]</scope>
    <source>
        <strain evidence="3">DSM 14429 / JCM 11212 / NBRC 100878 / IC-017</strain>
    </source>
</reference>
<dbReference type="RefSeq" id="WP_013335777.1">
    <property type="nucleotide sequence ID" value="NC_014537.1"/>
</dbReference>